<evidence type="ECO:0000313" key="1">
    <source>
        <dbReference type="EMBL" id="KLO38948.1"/>
    </source>
</evidence>
<protein>
    <submittedName>
        <fullName evidence="1">Uncharacterized protein</fullName>
    </submittedName>
</protein>
<name>A0A0I9UBX9_9MYCO</name>
<organism evidence="1 2">
    <name type="scientific">Mycobacterium haemophilum</name>
    <dbReference type="NCBI Taxonomy" id="29311"/>
    <lineage>
        <taxon>Bacteria</taxon>
        <taxon>Bacillati</taxon>
        <taxon>Actinomycetota</taxon>
        <taxon>Actinomycetes</taxon>
        <taxon>Mycobacteriales</taxon>
        <taxon>Mycobacteriaceae</taxon>
        <taxon>Mycobacterium</taxon>
    </lineage>
</organism>
<keyword evidence="2" id="KW-1185">Reference proteome</keyword>
<sequence length="132" mass="13929">MILGGGRWPSLLTNDEVIVSVLLALRSTDSAKACSRRCAAAATRAAEGMDRINNPATLSQRAGRADLVPHQGLVTFTMTGSPGCTTVPAGGSMLTTVQFAAWMTKVYLGFAEVNFTSVKPRLSSFFLAISAF</sequence>
<gene>
    <name evidence="1" type="ORF">ABH38_00790</name>
</gene>
<dbReference type="EMBL" id="LDPR01000001">
    <property type="protein sequence ID" value="KLO38948.1"/>
    <property type="molecule type" value="Genomic_DNA"/>
</dbReference>
<dbReference type="PATRIC" id="fig|29311.18.peg.169"/>
<reference evidence="1 2" key="1">
    <citation type="submission" date="2015-05" db="EMBL/GenBank/DDBJ databases">
        <title>Genome sequence of Mycobacterium haemophilum.</title>
        <authorList>
            <person name="Greninger A.L."/>
            <person name="Cunningham G."/>
            <person name="Miller S."/>
        </authorList>
    </citation>
    <scope>NUCLEOTIDE SEQUENCE [LARGE SCALE GENOMIC DNA]</scope>
    <source>
        <strain evidence="2">UC1</strain>
    </source>
</reference>
<comment type="caution">
    <text evidence="1">The sequence shown here is derived from an EMBL/GenBank/DDBJ whole genome shotgun (WGS) entry which is preliminary data.</text>
</comment>
<dbReference type="AlphaFoldDB" id="A0A0I9UBX9"/>
<accession>A0A0I9UBX9</accession>
<dbReference type="Proteomes" id="UP000036334">
    <property type="component" value="Unassembled WGS sequence"/>
</dbReference>
<evidence type="ECO:0000313" key="2">
    <source>
        <dbReference type="Proteomes" id="UP000036334"/>
    </source>
</evidence>
<proteinExistence type="predicted"/>